<evidence type="ECO:0000259" key="8">
    <source>
        <dbReference type="Pfam" id="PF12704"/>
    </source>
</evidence>
<evidence type="ECO:0000256" key="5">
    <source>
        <dbReference type="ARBA" id="ARBA00023136"/>
    </source>
</evidence>
<gene>
    <name evidence="9" type="ORF">ACFPMF_08125</name>
</gene>
<dbReference type="InterPro" id="IPR047699">
    <property type="entry name" value="Permease_put_prefix"/>
</dbReference>
<dbReference type="EMBL" id="JBHSMA010000002">
    <property type="protein sequence ID" value="MFC5409267.1"/>
    <property type="molecule type" value="Genomic_DNA"/>
</dbReference>
<evidence type="ECO:0000313" key="9">
    <source>
        <dbReference type="EMBL" id="MFC5409267.1"/>
    </source>
</evidence>
<dbReference type="NCBIfam" id="NF038404">
    <property type="entry name" value="perm_prefix_2"/>
    <property type="match status" value="1"/>
</dbReference>
<keyword evidence="10" id="KW-1185">Reference proteome</keyword>
<comment type="caution">
    <text evidence="9">The sequence shown here is derived from an EMBL/GenBank/DDBJ whole genome shotgun (WGS) entry which is preliminary data.</text>
</comment>
<evidence type="ECO:0000256" key="2">
    <source>
        <dbReference type="ARBA" id="ARBA00022475"/>
    </source>
</evidence>
<dbReference type="Pfam" id="PF02687">
    <property type="entry name" value="FtsX"/>
    <property type="match status" value="2"/>
</dbReference>
<feature type="transmembrane region" description="Helical" evidence="6">
    <location>
        <begin position="853"/>
        <end position="874"/>
    </location>
</feature>
<dbReference type="InterPro" id="IPR025857">
    <property type="entry name" value="MacB_PCD"/>
</dbReference>
<dbReference type="Pfam" id="PF12704">
    <property type="entry name" value="MacB_PCD"/>
    <property type="match status" value="2"/>
</dbReference>
<feature type="domain" description="ABC3 transporter permease C-terminal" evidence="7">
    <location>
        <begin position="774"/>
        <end position="885"/>
    </location>
</feature>
<evidence type="ECO:0000259" key="7">
    <source>
        <dbReference type="Pfam" id="PF02687"/>
    </source>
</evidence>
<keyword evidence="2" id="KW-1003">Cell membrane</keyword>
<evidence type="ECO:0000256" key="1">
    <source>
        <dbReference type="ARBA" id="ARBA00004651"/>
    </source>
</evidence>
<sequence length="892" mass="99382">MNKPSPQRLPEHRESAQRPPRWADRLLSWLTPAELLEELQGDLEEQFAQQVDQVGHRRARWWYGLEALKVIRPYYLKRRLARRTHWLRTFFPKRLATTRAYFTPEHPSPSLSNPDMIRNYFKIAWRTLWKNKLFSLVNILSLSLSMAVGVILFTGLKATFDTDHFHPKLNQIVRILTQETTEGEPTKWATAPLPLVTQLDSISLVEKTVKIRLAGKHNLQTDRGDVPLDIKFSEPSFFDVFGFKLLSGNAQSLAINPTSLFLTEKTAKKIFGSTNVLGQTIQLEKLGAYTVGGIIQDPPLETHLPIEAMLSIRSAEMLEKKGAISSISQDWGAFKSSAMYARLKSEGNVEQLNATLRNYSRKVDKSTLQFLAQPLEDITPGKIDLKNNPNAGTSWEDVKTQLVIILSLTLLAAFNYISLALARAFSRAQEVGVRKTIGATRGQVIGQFLMESTLVALFALLFTVPCVTILAHYIPDMDDVTFSWDIALLLTLMTYAVITGLVAGAFPAWLLSAFQPIQVLRKMKNIKLFRGVAVYKALIVVQFSVTIMFMILVVIVGDYDRKNNAIISSTVPSNVLTLDLKGEKYQNLQNEISQLSQVETTLATNWYYEPIKMGKDSVTVNDKTLEINYVSIDPRTIETEGIRLLAGQNFPSTMPRSTEQYVLVNEAAAKLLESKSQPLVGQNLLLDSASVQVIGIIPNDIIGQQLPLIYRYLPNEITTLTIKIKPNTEMEATKAIQSVWKDHFPEKTANLYNLKAYRYSGEISGEMEIFGGSALIILIIAALGILGIASYSVETHNKELGIRKILGATNIKLVWIVTKNFGILILIAGLIGVPSGLFCGNLLRTEMGSNLDLGLINISIAFGLVAIVGLLTVLSQTIRAGQIEPVNVLKAE</sequence>
<dbReference type="Proteomes" id="UP001596106">
    <property type="component" value="Unassembled WGS sequence"/>
</dbReference>
<comment type="subcellular location">
    <subcellularLocation>
        <location evidence="1">Cell membrane</location>
        <topology evidence="1">Multi-pass membrane protein</topology>
    </subcellularLocation>
</comment>
<protein>
    <submittedName>
        <fullName evidence="9">Permease prefix domain 2-containing transporter</fullName>
    </submittedName>
</protein>
<feature type="transmembrane region" description="Helical" evidence="6">
    <location>
        <begin position="402"/>
        <end position="425"/>
    </location>
</feature>
<evidence type="ECO:0000256" key="4">
    <source>
        <dbReference type="ARBA" id="ARBA00022989"/>
    </source>
</evidence>
<dbReference type="PANTHER" id="PTHR30572:SF18">
    <property type="entry name" value="ABC-TYPE MACROLIDE FAMILY EXPORT SYSTEM PERMEASE COMPONENT 2"/>
    <property type="match status" value="1"/>
</dbReference>
<evidence type="ECO:0000256" key="6">
    <source>
        <dbReference type="SAM" id="Phobius"/>
    </source>
</evidence>
<reference evidence="10" key="1">
    <citation type="journal article" date="2019" name="Int. J. Syst. Evol. Microbiol.">
        <title>The Global Catalogue of Microorganisms (GCM) 10K type strain sequencing project: providing services to taxonomists for standard genome sequencing and annotation.</title>
        <authorList>
            <consortium name="The Broad Institute Genomics Platform"/>
            <consortium name="The Broad Institute Genome Sequencing Center for Infectious Disease"/>
            <person name="Wu L."/>
            <person name="Ma J."/>
        </authorList>
    </citation>
    <scope>NUCLEOTIDE SEQUENCE [LARGE SCALE GENOMIC DNA]</scope>
    <source>
        <strain evidence="10">CCUG 55250</strain>
    </source>
</reference>
<feature type="transmembrane region" description="Helical" evidence="6">
    <location>
        <begin position="454"/>
        <end position="474"/>
    </location>
</feature>
<dbReference type="PANTHER" id="PTHR30572">
    <property type="entry name" value="MEMBRANE COMPONENT OF TRANSPORTER-RELATED"/>
    <property type="match status" value="1"/>
</dbReference>
<dbReference type="InterPro" id="IPR003838">
    <property type="entry name" value="ABC3_permease_C"/>
</dbReference>
<feature type="transmembrane region" description="Helical" evidence="6">
    <location>
        <begin position="532"/>
        <end position="556"/>
    </location>
</feature>
<dbReference type="RefSeq" id="WP_379842954.1">
    <property type="nucleotide sequence ID" value="NZ_JBHSMA010000002.1"/>
</dbReference>
<feature type="domain" description="ABC3 transporter permease C-terminal" evidence="7">
    <location>
        <begin position="403"/>
        <end position="515"/>
    </location>
</feature>
<feature type="transmembrane region" description="Helical" evidence="6">
    <location>
        <begin position="813"/>
        <end position="833"/>
    </location>
</feature>
<proteinExistence type="predicted"/>
<keyword evidence="3 6" id="KW-0812">Transmembrane</keyword>
<evidence type="ECO:0000313" key="10">
    <source>
        <dbReference type="Proteomes" id="UP001596106"/>
    </source>
</evidence>
<keyword evidence="5 6" id="KW-0472">Membrane</keyword>
<feature type="transmembrane region" description="Helical" evidence="6">
    <location>
        <begin position="486"/>
        <end position="511"/>
    </location>
</feature>
<keyword evidence="4 6" id="KW-1133">Transmembrane helix</keyword>
<feature type="domain" description="MacB-like periplasmic core" evidence="8">
    <location>
        <begin position="136"/>
        <end position="358"/>
    </location>
</feature>
<accession>A0ABW0ID55</accession>
<feature type="domain" description="MacB-like periplasmic core" evidence="8">
    <location>
        <begin position="547"/>
        <end position="735"/>
    </location>
</feature>
<feature type="transmembrane region" description="Helical" evidence="6">
    <location>
        <begin position="769"/>
        <end position="793"/>
    </location>
</feature>
<evidence type="ECO:0000256" key="3">
    <source>
        <dbReference type="ARBA" id="ARBA00022692"/>
    </source>
</evidence>
<organism evidence="9 10">
    <name type="scientific">Larkinella bovis</name>
    <dbReference type="NCBI Taxonomy" id="683041"/>
    <lineage>
        <taxon>Bacteria</taxon>
        <taxon>Pseudomonadati</taxon>
        <taxon>Bacteroidota</taxon>
        <taxon>Cytophagia</taxon>
        <taxon>Cytophagales</taxon>
        <taxon>Spirosomataceae</taxon>
        <taxon>Larkinella</taxon>
    </lineage>
</organism>
<dbReference type="InterPro" id="IPR050250">
    <property type="entry name" value="Macrolide_Exporter_MacB"/>
</dbReference>
<feature type="transmembrane region" description="Helical" evidence="6">
    <location>
        <begin position="133"/>
        <end position="156"/>
    </location>
</feature>
<name>A0ABW0ID55_9BACT</name>